<dbReference type="OrthoDB" id="3256800at2759"/>
<feature type="domain" description="DUF6533" evidence="2">
    <location>
        <begin position="18"/>
        <end position="59"/>
    </location>
</feature>
<dbReference type="HOGENOM" id="CLU_035509_15_0_1"/>
<evidence type="ECO:0000313" key="3">
    <source>
        <dbReference type="EMBL" id="KIL59821.1"/>
    </source>
</evidence>
<dbReference type="Proteomes" id="UP000054549">
    <property type="component" value="Unassembled WGS sequence"/>
</dbReference>
<protein>
    <recommendedName>
        <fullName evidence="2">DUF6533 domain-containing protein</fullName>
    </recommendedName>
</protein>
<dbReference type="EMBL" id="KN818309">
    <property type="protein sequence ID" value="KIL59821.1"/>
    <property type="molecule type" value="Genomic_DNA"/>
</dbReference>
<name>A0A0C2WSU1_AMAMK</name>
<evidence type="ECO:0000259" key="2">
    <source>
        <dbReference type="Pfam" id="PF20151"/>
    </source>
</evidence>
<feature type="transmembrane region" description="Helical" evidence="1">
    <location>
        <begin position="116"/>
        <end position="137"/>
    </location>
</feature>
<keyword evidence="1" id="KW-0812">Transmembrane</keyword>
<evidence type="ECO:0000256" key="1">
    <source>
        <dbReference type="SAM" id="Phobius"/>
    </source>
</evidence>
<evidence type="ECO:0000313" key="4">
    <source>
        <dbReference type="Proteomes" id="UP000054549"/>
    </source>
</evidence>
<keyword evidence="1" id="KW-0472">Membrane</keyword>
<keyword evidence="1" id="KW-1133">Transmembrane helix</keyword>
<feature type="transmembrane region" description="Helical" evidence="1">
    <location>
        <begin position="208"/>
        <end position="228"/>
    </location>
</feature>
<organism evidence="3 4">
    <name type="scientific">Amanita muscaria (strain Koide BX008)</name>
    <dbReference type="NCBI Taxonomy" id="946122"/>
    <lineage>
        <taxon>Eukaryota</taxon>
        <taxon>Fungi</taxon>
        <taxon>Dikarya</taxon>
        <taxon>Basidiomycota</taxon>
        <taxon>Agaricomycotina</taxon>
        <taxon>Agaricomycetes</taxon>
        <taxon>Agaricomycetidae</taxon>
        <taxon>Agaricales</taxon>
        <taxon>Pluteineae</taxon>
        <taxon>Amanitaceae</taxon>
        <taxon>Amanita</taxon>
    </lineage>
</organism>
<sequence length="301" mass="34575">MSIDTEALTQARWERNAYLACAALIVYEYFLHFGAEVEFFWKQRWSLAKCLFLWSRYYSVAYNISNAVVFMQRKPSFDVSNTFFHWQNTGASVQSITTHVLLELRLWAMYGSTRNVLILFILLTMGEALTMGLIFGIPNPLLIGTNEPFPGVFICADADPNDGSHWVVYYWVVVSFIELVLLVLALRKAWEHRDASGSTLMKQLTTESAIYFIAIFWVYIANMILWIINRITLDEFATAFSFVLPNIFANRLLIAVRSAAHGDEDIYGWEPRTVPIRFMRGRRGVETTMNNSIPLESRACA</sequence>
<dbReference type="InterPro" id="IPR045340">
    <property type="entry name" value="DUF6533"/>
</dbReference>
<dbReference type="AlphaFoldDB" id="A0A0C2WSU1"/>
<gene>
    <name evidence="3" type="ORF">M378DRAFT_26817</name>
</gene>
<proteinExistence type="predicted"/>
<keyword evidence="4" id="KW-1185">Reference proteome</keyword>
<reference evidence="3 4" key="1">
    <citation type="submission" date="2014-04" db="EMBL/GenBank/DDBJ databases">
        <title>Evolutionary Origins and Diversification of the Mycorrhizal Mutualists.</title>
        <authorList>
            <consortium name="DOE Joint Genome Institute"/>
            <consortium name="Mycorrhizal Genomics Consortium"/>
            <person name="Kohler A."/>
            <person name="Kuo A."/>
            <person name="Nagy L.G."/>
            <person name="Floudas D."/>
            <person name="Copeland A."/>
            <person name="Barry K.W."/>
            <person name="Cichocki N."/>
            <person name="Veneault-Fourrey C."/>
            <person name="LaButti K."/>
            <person name="Lindquist E.A."/>
            <person name="Lipzen A."/>
            <person name="Lundell T."/>
            <person name="Morin E."/>
            <person name="Murat C."/>
            <person name="Riley R."/>
            <person name="Ohm R."/>
            <person name="Sun H."/>
            <person name="Tunlid A."/>
            <person name="Henrissat B."/>
            <person name="Grigoriev I.V."/>
            <person name="Hibbett D.S."/>
            <person name="Martin F."/>
        </authorList>
    </citation>
    <scope>NUCLEOTIDE SEQUENCE [LARGE SCALE GENOMIC DNA]</scope>
    <source>
        <strain evidence="3 4">Koide BX008</strain>
    </source>
</reference>
<accession>A0A0C2WSU1</accession>
<feature type="transmembrane region" description="Helical" evidence="1">
    <location>
        <begin position="168"/>
        <end position="187"/>
    </location>
</feature>
<dbReference type="InParanoid" id="A0A0C2WSU1"/>
<dbReference type="Pfam" id="PF20151">
    <property type="entry name" value="DUF6533"/>
    <property type="match status" value="1"/>
</dbReference>